<evidence type="ECO:0000259" key="2">
    <source>
        <dbReference type="Pfam" id="PF01757"/>
    </source>
</evidence>
<feature type="transmembrane region" description="Helical" evidence="1">
    <location>
        <begin position="199"/>
        <end position="214"/>
    </location>
</feature>
<feature type="transmembrane region" description="Helical" evidence="1">
    <location>
        <begin position="172"/>
        <end position="192"/>
    </location>
</feature>
<sequence length="386" mass="44287">MLGTFKKFLIAPTMAKLNAAESIRGLACLAVVFSHLSLSFYPYLHHFSPDDRAHGHWDYFMHHSPFAFWYSGTAAVFVFFVLSGFVLSYAILRHDDVPRKVTEMAIKRYPRLAIPAFFSCILAWLALSYTNINSDLVNDWLQAYATQQVSLKQAAYEGSIGAFLFAESSTNWVLWTMQIELFGSILLFVLLLLYHYKKSLFYISSILLPLLGLWDDERFFLGLLSFVIGSYMYLYGRQIKPVFAWSMFFAGLYFAGAHNSSHAYHWLYKILGWRTYDYSNFFSGILIVYSILLSTQLSDIFDKKPLVYLGKLSFSIYLLHMMLIYLVCIPAFNWLMGMGFNYDLSVLLAVLTCLSSILLASAFYSEYVDSLAVKISNKLAKWAMKS</sequence>
<feature type="transmembrane region" description="Helical" evidence="1">
    <location>
        <begin position="220"/>
        <end position="236"/>
    </location>
</feature>
<dbReference type="EMBL" id="AYEU01000006">
    <property type="protein sequence ID" value="ESK51321.1"/>
    <property type="molecule type" value="Genomic_DNA"/>
</dbReference>
<dbReference type="PANTHER" id="PTHR23028:SF134">
    <property type="entry name" value="PUTATIVE (AFU_ORTHOLOGUE AFUA_4G08520)-RELATED"/>
    <property type="match status" value="1"/>
</dbReference>
<keyword evidence="1" id="KW-1133">Transmembrane helix</keyword>
<feature type="transmembrane region" description="Helical" evidence="1">
    <location>
        <begin position="344"/>
        <end position="364"/>
    </location>
</feature>
<name>V2URV0_9GAMM</name>
<proteinExistence type="predicted"/>
<dbReference type="InterPro" id="IPR050879">
    <property type="entry name" value="Acyltransferase_3"/>
</dbReference>
<dbReference type="PATRIC" id="fig|1341683.3.peg.1819"/>
<dbReference type="AlphaFoldDB" id="V2URV0"/>
<accession>V2URV0</accession>
<dbReference type="PANTHER" id="PTHR23028">
    <property type="entry name" value="ACETYLTRANSFERASE"/>
    <property type="match status" value="1"/>
</dbReference>
<keyword evidence="1" id="KW-0812">Transmembrane</keyword>
<keyword evidence="4" id="KW-1185">Reference proteome</keyword>
<feature type="transmembrane region" description="Helical" evidence="1">
    <location>
        <begin position="243"/>
        <end position="261"/>
    </location>
</feature>
<feature type="transmembrane region" description="Helical" evidence="1">
    <location>
        <begin position="312"/>
        <end position="332"/>
    </location>
</feature>
<feature type="transmembrane region" description="Helical" evidence="1">
    <location>
        <begin position="67"/>
        <end position="92"/>
    </location>
</feature>
<comment type="caution">
    <text evidence="3">The sequence shown here is derived from an EMBL/GenBank/DDBJ whole genome shotgun (WGS) entry which is preliminary data.</text>
</comment>
<protein>
    <recommendedName>
        <fullName evidence="2">Acyltransferase 3 domain-containing protein</fullName>
    </recommendedName>
</protein>
<dbReference type="Pfam" id="PF01757">
    <property type="entry name" value="Acyl_transf_3"/>
    <property type="match status" value="1"/>
</dbReference>
<feature type="domain" description="Acyltransferase 3" evidence="2">
    <location>
        <begin position="21"/>
        <end position="363"/>
    </location>
</feature>
<dbReference type="Proteomes" id="UP000018418">
    <property type="component" value="Unassembled WGS sequence"/>
</dbReference>
<dbReference type="GO" id="GO:0016747">
    <property type="term" value="F:acyltransferase activity, transferring groups other than amino-acyl groups"/>
    <property type="evidence" value="ECO:0007669"/>
    <property type="project" value="InterPro"/>
</dbReference>
<dbReference type="HOGENOM" id="CLU_005679_13_8_6"/>
<evidence type="ECO:0000313" key="3">
    <source>
        <dbReference type="EMBL" id="ESK51321.1"/>
    </source>
</evidence>
<feature type="transmembrane region" description="Helical" evidence="1">
    <location>
        <begin position="112"/>
        <end position="132"/>
    </location>
</feature>
<reference evidence="3 4" key="1">
    <citation type="submission" date="2013-10" db="EMBL/GenBank/DDBJ databases">
        <title>The Genome Sequence of Acinetobacter brisouii CIP 110357.</title>
        <authorList>
            <consortium name="The Broad Institute Genomics Platform"/>
            <consortium name="The Broad Institute Genome Sequencing Center for Infectious Disease"/>
            <person name="Cerqueira G."/>
            <person name="Feldgarden M."/>
            <person name="Courvalin P."/>
            <person name="Grillot-Courvalin C."/>
            <person name="Clermont D."/>
            <person name="Rocha E."/>
            <person name="Yoon E.-J."/>
            <person name="Nemec A."/>
            <person name="Young S.K."/>
            <person name="Zeng Q."/>
            <person name="Gargeya S."/>
            <person name="Fitzgerald M."/>
            <person name="Abouelleil A."/>
            <person name="Alvarado L."/>
            <person name="Berlin A.M."/>
            <person name="Chapman S.B."/>
            <person name="Gainer-Dewar J."/>
            <person name="Goldberg J."/>
            <person name="Gnerre S."/>
            <person name="Griggs A."/>
            <person name="Gujja S."/>
            <person name="Hansen M."/>
            <person name="Howarth C."/>
            <person name="Imamovic A."/>
            <person name="Ireland A."/>
            <person name="Larimer J."/>
            <person name="McCowan C."/>
            <person name="Murphy C."/>
            <person name="Pearson M."/>
            <person name="Poon T.W."/>
            <person name="Priest M."/>
            <person name="Roberts A."/>
            <person name="Saif S."/>
            <person name="Shea T."/>
            <person name="Sykes S."/>
            <person name="Wortman J."/>
            <person name="Nusbaum C."/>
            <person name="Birren B."/>
        </authorList>
    </citation>
    <scope>NUCLEOTIDE SEQUENCE [LARGE SCALE GENOMIC DNA]</scope>
    <source>
        <strain evidence="3 4">CIP 110357</strain>
    </source>
</reference>
<organism evidence="3 4">
    <name type="scientific">Acinetobacter brisouii CIP 110357</name>
    <dbReference type="NCBI Taxonomy" id="1341683"/>
    <lineage>
        <taxon>Bacteria</taxon>
        <taxon>Pseudomonadati</taxon>
        <taxon>Pseudomonadota</taxon>
        <taxon>Gammaproteobacteria</taxon>
        <taxon>Moraxellales</taxon>
        <taxon>Moraxellaceae</taxon>
        <taxon>Acinetobacter</taxon>
    </lineage>
</organism>
<dbReference type="OrthoDB" id="9767863at2"/>
<keyword evidence="1" id="KW-0472">Membrane</keyword>
<dbReference type="RefSeq" id="WP_004900088.1">
    <property type="nucleotide sequence ID" value="NZ_BBTI01000002.1"/>
</dbReference>
<feature type="transmembrane region" description="Helical" evidence="1">
    <location>
        <begin position="281"/>
        <end position="300"/>
    </location>
</feature>
<dbReference type="InterPro" id="IPR002656">
    <property type="entry name" value="Acyl_transf_3_dom"/>
</dbReference>
<dbReference type="STRING" id="396323.VH98_01810"/>
<evidence type="ECO:0000256" key="1">
    <source>
        <dbReference type="SAM" id="Phobius"/>
    </source>
</evidence>
<gene>
    <name evidence="3" type="ORF">P255_01831</name>
</gene>
<feature type="transmembrane region" description="Helical" evidence="1">
    <location>
        <begin position="23"/>
        <end position="44"/>
    </location>
</feature>
<evidence type="ECO:0000313" key="4">
    <source>
        <dbReference type="Proteomes" id="UP000018418"/>
    </source>
</evidence>